<evidence type="ECO:0000256" key="1">
    <source>
        <dbReference type="ARBA" id="ARBA00005417"/>
    </source>
</evidence>
<dbReference type="PROSITE" id="PS50893">
    <property type="entry name" value="ABC_TRANSPORTER_2"/>
    <property type="match status" value="1"/>
</dbReference>
<protein>
    <submittedName>
        <fullName evidence="6">Iron(III) dicitrate transport ATP-binding protein FecE (TC 3.A.1.14.1)</fullName>
    </submittedName>
</protein>
<dbReference type="InterPro" id="IPR017871">
    <property type="entry name" value="ABC_transporter-like_CS"/>
</dbReference>
<evidence type="ECO:0000313" key="6">
    <source>
        <dbReference type="EMBL" id="SFV71662.1"/>
    </source>
</evidence>
<keyword evidence="3" id="KW-0547">Nucleotide-binding</keyword>
<dbReference type="SUPFAM" id="SSF52540">
    <property type="entry name" value="P-loop containing nucleoside triphosphate hydrolases"/>
    <property type="match status" value="1"/>
</dbReference>
<dbReference type="GO" id="GO:0005524">
    <property type="term" value="F:ATP binding"/>
    <property type="evidence" value="ECO:0007669"/>
    <property type="project" value="UniProtKB-KW"/>
</dbReference>
<reference evidence="6" key="1">
    <citation type="submission" date="2016-10" db="EMBL/GenBank/DDBJ databases">
        <authorList>
            <person name="de Groot N.N."/>
        </authorList>
    </citation>
    <scope>NUCLEOTIDE SEQUENCE</scope>
</reference>
<dbReference type="InterPro" id="IPR003593">
    <property type="entry name" value="AAA+_ATPase"/>
</dbReference>
<dbReference type="InterPro" id="IPR027417">
    <property type="entry name" value="P-loop_NTPase"/>
</dbReference>
<dbReference type="Gene3D" id="3.40.50.300">
    <property type="entry name" value="P-loop containing nucleotide triphosphate hydrolases"/>
    <property type="match status" value="1"/>
</dbReference>
<organism evidence="6">
    <name type="scientific">hydrothermal vent metagenome</name>
    <dbReference type="NCBI Taxonomy" id="652676"/>
    <lineage>
        <taxon>unclassified sequences</taxon>
        <taxon>metagenomes</taxon>
        <taxon>ecological metagenomes</taxon>
    </lineage>
</organism>
<evidence type="ECO:0000259" key="5">
    <source>
        <dbReference type="PROSITE" id="PS50893"/>
    </source>
</evidence>
<dbReference type="EMBL" id="FPHM01000290">
    <property type="protein sequence ID" value="SFV71662.1"/>
    <property type="molecule type" value="Genomic_DNA"/>
</dbReference>
<dbReference type="AlphaFoldDB" id="A0A1W1D179"/>
<keyword evidence="2" id="KW-0813">Transport</keyword>
<sequence length="232" mass="25874">MPLLINNFSNKILNMISFNLNKGGNLIILGANGVGKSTLSKVLSGIIPSSSVSIDGLNPSKVFGQKRRRLINYIPPKLEVFDSFMTVNDFLSLCPFSHDYSKEKVLKKLKINYIANKACHKLSSGESQLVLIASALLHHADYTIFDEPTANLDPQKIQNLFQVLKYEMPNKSKIIITHHLDLAYKLGFDILLLKNKSIVFHGSSEAFFDPKHLSLCYDGAVEKQGNNIVVKL</sequence>
<dbReference type="PANTHER" id="PTHR42734:SF17">
    <property type="entry name" value="METAL TRANSPORT SYSTEM ATP-BINDING PROTEIN TM_0124-RELATED"/>
    <property type="match status" value="1"/>
</dbReference>
<proteinExistence type="inferred from homology"/>
<dbReference type="PROSITE" id="PS00211">
    <property type="entry name" value="ABC_TRANSPORTER_1"/>
    <property type="match status" value="1"/>
</dbReference>
<feature type="domain" description="ABC transporter" evidence="5">
    <location>
        <begin position="3"/>
        <end position="220"/>
    </location>
</feature>
<gene>
    <name evidence="6" type="ORF">MNB_SV-13-937</name>
</gene>
<dbReference type="SMART" id="SM00382">
    <property type="entry name" value="AAA"/>
    <property type="match status" value="1"/>
</dbReference>
<dbReference type="Pfam" id="PF00005">
    <property type="entry name" value="ABC_tran"/>
    <property type="match status" value="1"/>
</dbReference>
<accession>A0A1W1D179</accession>
<dbReference type="InterPro" id="IPR050153">
    <property type="entry name" value="Metal_Ion_Import_ABC"/>
</dbReference>
<dbReference type="PANTHER" id="PTHR42734">
    <property type="entry name" value="METAL TRANSPORT SYSTEM ATP-BINDING PROTEIN TM_0124-RELATED"/>
    <property type="match status" value="1"/>
</dbReference>
<name>A0A1W1D179_9ZZZZ</name>
<evidence type="ECO:0000256" key="4">
    <source>
        <dbReference type="ARBA" id="ARBA00022840"/>
    </source>
</evidence>
<keyword evidence="4 6" id="KW-0067">ATP-binding</keyword>
<dbReference type="InterPro" id="IPR003439">
    <property type="entry name" value="ABC_transporter-like_ATP-bd"/>
</dbReference>
<dbReference type="GO" id="GO:0016887">
    <property type="term" value="F:ATP hydrolysis activity"/>
    <property type="evidence" value="ECO:0007669"/>
    <property type="project" value="InterPro"/>
</dbReference>
<comment type="similarity">
    <text evidence="1">Belongs to the ABC transporter superfamily.</text>
</comment>
<evidence type="ECO:0000256" key="2">
    <source>
        <dbReference type="ARBA" id="ARBA00022448"/>
    </source>
</evidence>
<evidence type="ECO:0000256" key="3">
    <source>
        <dbReference type="ARBA" id="ARBA00022741"/>
    </source>
</evidence>